<comment type="caution">
    <text evidence="13">The sequence shown here is derived from an EMBL/GenBank/DDBJ whole genome shotgun (WGS) entry which is preliminary data.</text>
</comment>
<dbReference type="Gene3D" id="3.40.50.200">
    <property type="entry name" value="Peptidase S8/S53 domain"/>
    <property type="match status" value="1"/>
</dbReference>
<feature type="domain" description="Tripeptidyl-peptidase II galactose-binding" evidence="12">
    <location>
        <begin position="640"/>
        <end position="724"/>
    </location>
</feature>
<evidence type="ECO:0000256" key="6">
    <source>
        <dbReference type="ARBA" id="ARBA00022801"/>
    </source>
</evidence>
<dbReference type="PROSITE" id="PS00138">
    <property type="entry name" value="SUBTILASE_SER"/>
    <property type="match status" value="1"/>
</dbReference>
<dbReference type="Gene3D" id="1.25.40.710">
    <property type="match status" value="1"/>
</dbReference>
<gene>
    <name evidence="13" type="primary">TPP2</name>
    <name evidence="13" type="ORF">HAX54_034538</name>
</gene>
<comment type="catalytic activity">
    <reaction evidence="1">
        <text>Release of an N-terminal tripeptide from a polypeptide.</text>
        <dbReference type="EC" id="3.4.14.10"/>
    </reaction>
</comment>
<dbReference type="InterPro" id="IPR000209">
    <property type="entry name" value="Peptidase_S8/S53_dom"/>
</dbReference>
<reference evidence="13 14" key="1">
    <citation type="journal article" date="2021" name="BMC Genomics">
        <title>Datura genome reveals duplications of psychoactive alkaloid biosynthetic genes and high mutation rate following tissue culture.</title>
        <authorList>
            <person name="Rajewski A."/>
            <person name="Carter-House D."/>
            <person name="Stajich J."/>
            <person name="Litt A."/>
        </authorList>
    </citation>
    <scope>NUCLEOTIDE SEQUENCE [LARGE SCALE GENOMIC DNA]</scope>
    <source>
        <strain evidence="13">AR-01</strain>
    </source>
</reference>
<dbReference type="InterPro" id="IPR048383">
    <property type="entry name" value="TPPII_Ig-like-1"/>
</dbReference>
<evidence type="ECO:0000259" key="9">
    <source>
        <dbReference type="Pfam" id="PF00082"/>
    </source>
</evidence>
<comment type="similarity">
    <text evidence="2 8">Belongs to the peptidase S8 family.</text>
</comment>
<dbReference type="Pfam" id="PF12580">
    <property type="entry name" value="TPPII"/>
    <property type="match status" value="1"/>
</dbReference>
<evidence type="ECO:0000259" key="11">
    <source>
        <dbReference type="Pfam" id="PF21223"/>
    </source>
</evidence>
<evidence type="ECO:0000256" key="8">
    <source>
        <dbReference type="PROSITE-ProRule" id="PRU01240"/>
    </source>
</evidence>
<evidence type="ECO:0000256" key="3">
    <source>
        <dbReference type="ARBA" id="ARBA00012462"/>
    </source>
</evidence>
<dbReference type="Pfam" id="PF21223">
    <property type="entry name" value="TPPII_Ig-like-1"/>
    <property type="match status" value="1"/>
</dbReference>
<proteinExistence type="inferred from homology"/>
<dbReference type="PROSITE" id="PS51892">
    <property type="entry name" value="SUBTILASE"/>
    <property type="match status" value="1"/>
</dbReference>
<dbReference type="Gene3D" id="2.60.40.3170">
    <property type="match status" value="2"/>
</dbReference>
<protein>
    <recommendedName>
        <fullName evidence="3">tripeptidyl-peptidase II</fullName>
        <ecNumber evidence="3">3.4.14.10</ecNumber>
    </recommendedName>
</protein>
<evidence type="ECO:0000259" key="10">
    <source>
        <dbReference type="Pfam" id="PF12580"/>
    </source>
</evidence>
<keyword evidence="5" id="KW-0645">Protease</keyword>
<feature type="domain" description="Tripeptidyl-peptidase II first Ig-like" evidence="11">
    <location>
        <begin position="583"/>
        <end position="620"/>
    </location>
</feature>
<keyword evidence="4" id="KW-0031">Aminopeptidase</keyword>
<dbReference type="PANTHER" id="PTHR43806:SF14">
    <property type="entry name" value="TRIPEPTIDYL-PEPTIDASE 2"/>
    <property type="match status" value="1"/>
</dbReference>
<sequence>KHTKVEGVHLKRVREDLQNRVDLLRKQADSYDDKGPVIDAVVWHDGELWRAALDTQSLEDESGCGKLADFVPLTNYRLEQKHGVFSKLDACTFVLNVYNRGNILSIVTDSSPHATHVAGIAAAFHPEEPLLNGVAPGAQIVSCKIGDSRLGSMETGTGLTRALIAAVEHKCDLINMSYGEPTLLPDYGRFIDLVDEVVNKHRLIFVSSAGNNGPALTTVGAPGGTSSSIIGVGAYVSPAMAAGAHLLVEPPTEGLEYTWSSRGPTVDGDLGVCISAPGGAVAPVPTWTLQRRMLMNGTSMASPSACGGVSLIVSAMKAEGIPVSPYSVRKALENTSIPVGALPEEKLTAGQGLMQVDKAYEYMQKVQNLPCVWYQVKIKQAGITSKPTSSAMSRGIYLREPLYCHQSTEWTVEIAPKFHEDANNLDQLVPFEECIELHSTGEAVVRAPDYLLLTHNGRSFSLFKSSTFPSQAVLVDSYLANESPSLFVDQEPSDPILENIDNLKRFTSSNEENPLLHGNRLTQKVIEPLLGIVSYVCALLCPPLQVLLKKWKEFLVNTKDEAKRSHFDKLEEKTYICCLHFSSIVVDPTNLSDGLHYYEVYGVDSKAPWRGPLFRIPVTITKPSVVTSRPPLISFQGISFVPGHIERRFIEVPFGATWVEATMRTYGFDTARRFFIDTVQLSPLQRPIKWESVATFSSPSSKSFAFRVEGGQTMELAVAQFWSSGIGSHETTVVDFEIAFRGINISKEEVVLDGSEAPVRINAEALLSTEKLVPSAVLNKIRVPYRPIGCKLHALSADRDKLPSGKQILALTLTYKFKLEDDAELKPQIPLLNNRIYDNKFESQFYMISDVNKRVYAMGDVYPDYAKLPKGEYTVQLYLRHDNVQYLEKMKQLVLFIERKLEEKDIVRLNFYSQPDGPLTGDGSFKSSDLVPGVKEAFYVGPPAKDKLPKNSREGSVLFGPMSYEEGKSSQKNPASYQISYFVPPIKLDEDKGKSSTDTKSVSERLEEEVRDAKIKVLASLNQGTDEERAEWKKLSQSLKSEYPKYTPLLAKILEGVLSRSNIEDKIHHFTEIISAADEVVASIDRDELAKYCALRSDPEDEATEKMKKKMETTRDQLTEALYQKGLALAELEALKGGSTADKAGSDAAPESDVRSDMFEENFKELKKWVDLKSSKYGILSVLRERHHERLGTALKVLNDMIQDDGNPPKKKFYELKLSLLDQIGWRHLVVYEKQWMQYTDSTFENEREEPKGPNDSATPANVSNRLHCTCRWSFIAISALTASVFRRQALIKKVTTEAGKGFYRCVSFARGNGTIRWSPLYDPVFVNPCVCPTCDGHKLEQKHGVYSKLDACTFVVNVYNGGNILSIAEQIAHRMPHMLLEPLLNADTDAAPESDVRSNMFEENLKELKKLVHQYTMNRTKALIARSGGWSHFGGV</sequence>
<evidence type="ECO:0000256" key="1">
    <source>
        <dbReference type="ARBA" id="ARBA00001910"/>
    </source>
</evidence>
<dbReference type="InterPro" id="IPR046940">
    <property type="entry name" value="TPPII_Ig-like_sf"/>
</dbReference>
<evidence type="ECO:0000256" key="5">
    <source>
        <dbReference type="ARBA" id="ARBA00022670"/>
    </source>
</evidence>
<dbReference type="PRINTS" id="PR00723">
    <property type="entry name" value="SUBTILISIN"/>
</dbReference>
<feature type="domain" description="Peptidase S8/S53" evidence="9">
    <location>
        <begin position="93"/>
        <end position="340"/>
    </location>
</feature>
<keyword evidence="6" id="KW-0378">Hydrolase</keyword>
<comment type="caution">
    <text evidence="8">Lacks conserved residue(s) required for the propagation of feature annotation.</text>
</comment>
<feature type="domain" description="Tripeptidyl peptidase II second Ig-like" evidence="10">
    <location>
        <begin position="767"/>
        <end position="951"/>
    </location>
</feature>
<dbReference type="SUPFAM" id="SSF52743">
    <property type="entry name" value="Subtilisin-like"/>
    <property type="match status" value="1"/>
</dbReference>
<dbReference type="InterPro" id="IPR036852">
    <property type="entry name" value="Peptidase_S8/S53_dom_sf"/>
</dbReference>
<dbReference type="Proteomes" id="UP000823775">
    <property type="component" value="Unassembled WGS sequence"/>
</dbReference>
<dbReference type="InterPro" id="IPR022229">
    <property type="entry name" value="TPPII_Ig-like-2"/>
</dbReference>
<organism evidence="13 14">
    <name type="scientific">Datura stramonium</name>
    <name type="common">Jimsonweed</name>
    <name type="synonym">Common thornapple</name>
    <dbReference type="NCBI Taxonomy" id="4076"/>
    <lineage>
        <taxon>Eukaryota</taxon>
        <taxon>Viridiplantae</taxon>
        <taxon>Streptophyta</taxon>
        <taxon>Embryophyta</taxon>
        <taxon>Tracheophyta</taxon>
        <taxon>Spermatophyta</taxon>
        <taxon>Magnoliopsida</taxon>
        <taxon>eudicotyledons</taxon>
        <taxon>Gunneridae</taxon>
        <taxon>Pentapetalae</taxon>
        <taxon>asterids</taxon>
        <taxon>lamiids</taxon>
        <taxon>Solanales</taxon>
        <taxon>Solanaceae</taxon>
        <taxon>Solanoideae</taxon>
        <taxon>Datureae</taxon>
        <taxon>Datura</taxon>
    </lineage>
</organism>
<evidence type="ECO:0000259" key="12">
    <source>
        <dbReference type="Pfam" id="PF21316"/>
    </source>
</evidence>
<evidence type="ECO:0000256" key="7">
    <source>
        <dbReference type="ARBA" id="ARBA00022825"/>
    </source>
</evidence>
<evidence type="ECO:0000256" key="4">
    <source>
        <dbReference type="ARBA" id="ARBA00022438"/>
    </source>
</evidence>
<dbReference type="PANTHER" id="PTHR43806">
    <property type="entry name" value="PEPTIDASE S8"/>
    <property type="match status" value="1"/>
</dbReference>
<accession>A0ABS8VHV2</accession>
<dbReference type="EC" id="3.4.14.10" evidence="3"/>
<dbReference type="InterPro" id="IPR023828">
    <property type="entry name" value="Peptidase_S8_Ser-AS"/>
</dbReference>
<feature type="non-terminal residue" evidence="13">
    <location>
        <position position="1"/>
    </location>
</feature>
<dbReference type="EMBL" id="JACEIK010004465">
    <property type="protein sequence ID" value="MCD9645540.1"/>
    <property type="molecule type" value="Genomic_DNA"/>
</dbReference>
<keyword evidence="7" id="KW-0720">Serine protease</keyword>
<dbReference type="InterPro" id="IPR048384">
    <property type="entry name" value="TPPII_GBD"/>
</dbReference>
<dbReference type="InterPro" id="IPR015500">
    <property type="entry name" value="Peptidase_S8_subtilisin-rel"/>
</dbReference>
<dbReference type="Pfam" id="PF00082">
    <property type="entry name" value="Peptidase_S8"/>
    <property type="match status" value="1"/>
</dbReference>
<dbReference type="InterPro" id="IPR046939">
    <property type="entry name" value="TPPII_C_sf"/>
</dbReference>
<evidence type="ECO:0000256" key="2">
    <source>
        <dbReference type="ARBA" id="ARBA00011073"/>
    </source>
</evidence>
<dbReference type="Pfam" id="PF21316">
    <property type="entry name" value="TPPII_GBD"/>
    <property type="match status" value="1"/>
</dbReference>
<evidence type="ECO:0000313" key="13">
    <source>
        <dbReference type="EMBL" id="MCD9645540.1"/>
    </source>
</evidence>
<keyword evidence="14" id="KW-1185">Reference proteome</keyword>
<evidence type="ECO:0000313" key="14">
    <source>
        <dbReference type="Proteomes" id="UP000823775"/>
    </source>
</evidence>
<name>A0ABS8VHV2_DATST</name>
<dbReference type="InterPro" id="IPR050131">
    <property type="entry name" value="Peptidase_S8_subtilisin-like"/>
</dbReference>